<reference evidence="5" key="1">
    <citation type="journal article" date="2020" name="ISME J.">
        <title>Gammaproteobacteria mediating utilization of methyl-, sulfur- and petroleum organic compounds in deep ocean hydrothermal plumes.</title>
        <authorList>
            <person name="Zhou Z."/>
            <person name="Liu Y."/>
            <person name="Pan J."/>
            <person name="Cron B.R."/>
            <person name="Toner B.M."/>
            <person name="Anantharaman K."/>
            <person name="Breier J.A."/>
            <person name="Dick G.J."/>
            <person name="Li M."/>
        </authorList>
    </citation>
    <scope>NUCLEOTIDE SEQUENCE</scope>
    <source>
        <strain evidence="5">SZUA-1476</strain>
    </source>
</reference>
<name>A0A832ZEG4_9EURY</name>
<evidence type="ECO:0000256" key="2">
    <source>
        <dbReference type="ARBA" id="ARBA00022801"/>
    </source>
</evidence>
<feature type="domain" description="Metalloprotease TldD/E N-terminal" evidence="4">
    <location>
        <begin position="20"/>
        <end position="84"/>
    </location>
</feature>
<keyword evidence="3" id="KW-0482">Metalloprotease</keyword>
<evidence type="ECO:0000256" key="3">
    <source>
        <dbReference type="ARBA" id="ARBA00023049"/>
    </source>
</evidence>
<evidence type="ECO:0000313" key="5">
    <source>
        <dbReference type="EMBL" id="HIP88398.1"/>
    </source>
</evidence>
<dbReference type="EMBL" id="DQUR01000002">
    <property type="protein sequence ID" value="HIP88398.1"/>
    <property type="molecule type" value="Genomic_DNA"/>
</dbReference>
<proteinExistence type="predicted"/>
<protein>
    <submittedName>
        <fullName evidence="5">TldD/PmbA family protein</fullName>
    </submittedName>
</protein>
<sequence>MHELVEFAVERALELGAKYAEARFEEHEGMSISMKNGNPEGLSIRADRGIGIRVLVNGGMGFASTNVLTRESVSEAVKKAVKLAKAASKVRDKSIEFSEERFHEVYYEVKMKKDFRDYSGEE</sequence>
<keyword evidence="2" id="KW-0378">Hydrolase</keyword>
<gene>
    <name evidence="5" type="ORF">EYH24_00080</name>
</gene>
<dbReference type="InterPro" id="IPR002510">
    <property type="entry name" value="Metalloprtase-TldD/E_N"/>
</dbReference>
<feature type="non-terminal residue" evidence="5">
    <location>
        <position position="122"/>
    </location>
</feature>
<dbReference type="GO" id="GO:0008237">
    <property type="term" value="F:metallopeptidase activity"/>
    <property type="evidence" value="ECO:0007669"/>
    <property type="project" value="UniProtKB-KW"/>
</dbReference>
<dbReference type="PANTHER" id="PTHR30624">
    <property type="entry name" value="UNCHARACTERIZED PROTEIN TLDD AND PMBA"/>
    <property type="match status" value="1"/>
</dbReference>
<organism evidence="5 6">
    <name type="scientific">Thermococcus paralvinellae</name>
    <dbReference type="NCBI Taxonomy" id="582419"/>
    <lineage>
        <taxon>Archaea</taxon>
        <taxon>Methanobacteriati</taxon>
        <taxon>Methanobacteriota</taxon>
        <taxon>Thermococci</taxon>
        <taxon>Thermococcales</taxon>
        <taxon>Thermococcaceae</taxon>
        <taxon>Thermococcus</taxon>
    </lineage>
</organism>
<keyword evidence="1" id="KW-0645">Protease</keyword>
<dbReference type="Proteomes" id="UP000653692">
    <property type="component" value="Unassembled WGS sequence"/>
</dbReference>
<dbReference type="InterPro" id="IPR036059">
    <property type="entry name" value="TldD/PmbA_sf"/>
</dbReference>
<dbReference type="GO" id="GO:0005829">
    <property type="term" value="C:cytosol"/>
    <property type="evidence" value="ECO:0007669"/>
    <property type="project" value="TreeGrafter"/>
</dbReference>
<comment type="caution">
    <text evidence="5">The sequence shown here is derived from an EMBL/GenBank/DDBJ whole genome shotgun (WGS) entry which is preliminary data.</text>
</comment>
<dbReference type="Gene3D" id="3.30.2290.10">
    <property type="entry name" value="PmbA/TldD superfamily"/>
    <property type="match status" value="1"/>
</dbReference>
<evidence type="ECO:0000313" key="6">
    <source>
        <dbReference type="Proteomes" id="UP000653692"/>
    </source>
</evidence>
<dbReference type="AlphaFoldDB" id="A0A832ZEG4"/>
<dbReference type="Pfam" id="PF01523">
    <property type="entry name" value="PmbA_TldD_1st"/>
    <property type="match status" value="1"/>
</dbReference>
<dbReference type="InterPro" id="IPR035068">
    <property type="entry name" value="TldD/PmbA_N"/>
</dbReference>
<evidence type="ECO:0000256" key="1">
    <source>
        <dbReference type="ARBA" id="ARBA00022670"/>
    </source>
</evidence>
<dbReference type="PANTHER" id="PTHR30624:SF11">
    <property type="entry name" value="ZINC-DEPENDENT PROTEASE, TLDD_PMBA FAMILY"/>
    <property type="match status" value="1"/>
</dbReference>
<dbReference type="GO" id="GO:0006508">
    <property type="term" value="P:proteolysis"/>
    <property type="evidence" value="ECO:0007669"/>
    <property type="project" value="UniProtKB-KW"/>
</dbReference>
<evidence type="ECO:0000259" key="4">
    <source>
        <dbReference type="Pfam" id="PF01523"/>
    </source>
</evidence>
<accession>A0A832ZEG4</accession>
<dbReference type="SUPFAM" id="SSF111283">
    <property type="entry name" value="Putative modulator of DNA gyrase, PmbA/TldD"/>
    <property type="match status" value="1"/>
</dbReference>
<dbReference type="InterPro" id="IPR051463">
    <property type="entry name" value="Peptidase_U62_metallo"/>
</dbReference>